<dbReference type="CDD" id="cd00978">
    <property type="entry name" value="chitosanase_GH46"/>
    <property type="match status" value="1"/>
</dbReference>
<dbReference type="Gene3D" id="1.20.141.10">
    <property type="entry name" value="Chitosanase, subunit A, domain 1"/>
    <property type="match status" value="1"/>
</dbReference>
<dbReference type="EMBL" id="SIDB01000002">
    <property type="protein sequence ID" value="KAI3435764.1"/>
    <property type="molecule type" value="Genomic_DNA"/>
</dbReference>
<reference evidence="2" key="1">
    <citation type="journal article" date="2019" name="Plant J.">
        <title>Chlorella vulgaris genome assembly and annotation reveals the molecular basis for metabolic acclimation to high light conditions.</title>
        <authorList>
            <person name="Cecchin M."/>
            <person name="Marcolungo L."/>
            <person name="Rossato M."/>
            <person name="Girolomoni L."/>
            <person name="Cosentino E."/>
            <person name="Cuine S."/>
            <person name="Li-Beisson Y."/>
            <person name="Delledonne M."/>
            <person name="Ballottari M."/>
        </authorList>
    </citation>
    <scope>NUCLEOTIDE SEQUENCE</scope>
    <source>
        <strain evidence="2">211/11P</strain>
    </source>
</reference>
<gene>
    <name evidence="2" type="ORF">D9Q98_001822</name>
</gene>
<dbReference type="Proteomes" id="UP001055712">
    <property type="component" value="Unassembled WGS sequence"/>
</dbReference>
<reference evidence="2" key="2">
    <citation type="submission" date="2020-11" db="EMBL/GenBank/DDBJ databases">
        <authorList>
            <person name="Cecchin M."/>
            <person name="Marcolungo L."/>
            <person name="Rossato M."/>
            <person name="Girolomoni L."/>
            <person name="Cosentino E."/>
            <person name="Cuine S."/>
            <person name="Li-Beisson Y."/>
            <person name="Delledonne M."/>
            <person name="Ballottari M."/>
        </authorList>
    </citation>
    <scope>NUCLEOTIDE SEQUENCE</scope>
    <source>
        <strain evidence="2">211/11P</strain>
        <tissue evidence="2">Whole cell</tissue>
    </source>
</reference>
<evidence type="ECO:0008006" key="4">
    <source>
        <dbReference type="Google" id="ProtNLM"/>
    </source>
</evidence>
<name>A0A9D4YZP5_CHLVU</name>
<dbReference type="InterPro" id="IPR000400">
    <property type="entry name" value="Glyco_hydro_46"/>
</dbReference>
<dbReference type="GO" id="GO:0005975">
    <property type="term" value="P:carbohydrate metabolic process"/>
    <property type="evidence" value="ECO:0007669"/>
    <property type="project" value="InterPro"/>
</dbReference>
<dbReference type="OrthoDB" id="510198at2759"/>
<evidence type="ECO:0000313" key="2">
    <source>
        <dbReference type="EMBL" id="KAI3435764.1"/>
    </source>
</evidence>
<comment type="caution">
    <text evidence="2">The sequence shown here is derived from an EMBL/GenBank/DDBJ whole genome shotgun (WGS) entry which is preliminary data.</text>
</comment>
<dbReference type="Pfam" id="PF01374">
    <property type="entry name" value="Glyco_hydro_46"/>
    <property type="match status" value="1"/>
</dbReference>
<proteinExistence type="predicted"/>
<dbReference type="InterPro" id="IPR023099">
    <property type="entry name" value="Glyco_hydro_46_N"/>
</dbReference>
<dbReference type="InterPro" id="IPR023346">
    <property type="entry name" value="Lysozyme-like_dom_sf"/>
</dbReference>
<dbReference type="GO" id="GO:0016977">
    <property type="term" value="F:chitosanase activity"/>
    <property type="evidence" value="ECO:0007669"/>
    <property type="project" value="InterPro"/>
</dbReference>
<sequence>MQSVVLTAPSPSPPPPTSPPPSPPSGTYQFVPMTEDQMRRMYQLTSIFENANINLQYGYAGRLKDGRGVTFGFCGFTTGTGDGLMTVQEYTRLKPNNPLARFLPALRSVAGKGDKFTGLDGFDQEVRKLAKDTDFIKAQWTICDKEYHEPAMQICRDIKCNHALTKAQLHDALVNHGQGLGDKFSVDYILAAAKKAVGGTPATGVNEVTWLKAFLQARYNLLYNWDRVARVSVKRITMYQDLVSMGNLNLDGPIYVDLEKHTPVNGGPVWQIKDVYYGKFLIFEVPEPGTIREVVV</sequence>
<organism evidence="2 3">
    <name type="scientific">Chlorella vulgaris</name>
    <name type="common">Green alga</name>
    <dbReference type="NCBI Taxonomy" id="3077"/>
    <lineage>
        <taxon>Eukaryota</taxon>
        <taxon>Viridiplantae</taxon>
        <taxon>Chlorophyta</taxon>
        <taxon>core chlorophytes</taxon>
        <taxon>Trebouxiophyceae</taxon>
        <taxon>Chlorellales</taxon>
        <taxon>Chlorellaceae</taxon>
        <taxon>Chlorella clade</taxon>
        <taxon>Chlorella</taxon>
    </lineage>
</organism>
<dbReference type="AlphaFoldDB" id="A0A9D4YZP5"/>
<evidence type="ECO:0000256" key="1">
    <source>
        <dbReference type="SAM" id="MobiDB-lite"/>
    </source>
</evidence>
<accession>A0A9D4YZP5</accession>
<dbReference type="GO" id="GO:0005576">
    <property type="term" value="C:extracellular region"/>
    <property type="evidence" value="ECO:0007669"/>
    <property type="project" value="InterPro"/>
</dbReference>
<feature type="region of interest" description="Disordered" evidence="1">
    <location>
        <begin position="1"/>
        <end position="25"/>
    </location>
</feature>
<keyword evidence="3" id="KW-1185">Reference proteome</keyword>
<dbReference type="SUPFAM" id="SSF53955">
    <property type="entry name" value="Lysozyme-like"/>
    <property type="match status" value="1"/>
</dbReference>
<protein>
    <recommendedName>
        <fullName evidence="4">Chitosanase</fullName>
    </recommendedName>
</protein>
<dbReference type="Gene3D" id="3.30.386.10">
    <property type="entry name" value="Chitosanase, subunit A, domain 2"/>
    <property type="match status" value="1"/>
</dbReference>
<feature type="compositionally biased region" description="Pro residues" evidence="1">
    <location>
        <begin position="10"/>
        <end position="24"/>
    </location>
</feature>
<evidence type="ECO:0000313" key="3">
    <source>
        <dbReference type="Proteomes" id="UP001055712"/>
    </source>
</evidence>